<proteinExistence type="predicted"/>
<dbReference type="InterPro" id="IPR036865">
    <property type="entry name" value="CRAL-TRIO_dom_sf"/>
</dbReference>
<dbReference type="PANTHER" id="PTHR47104:SF1">
    <property type="entry name" value="SEC14P-LIKE PHOSPHATIDYLINOSITOL TRANSFER FAMILY PROTEIN"/>
    <property type="match status" value="1"/>
</dbReference>
<accession>A0A438KM79</accession>
<evidence type="ECO:0000313" key="2">
    <source>
        <dbReference type="EMBL" id="RVX22305.1"/>
    </source>
</evidence>
<dbReference type="CDD" id="cd00170">
    <property type="entry name" value="SEC14"/>
    <property type="match status" value="1"/>
</dbReference>
<dbReference type="Gene3D" id="3.40.525.10">
    <property type="entry name" value="CRAL-TRIO lipid binding domain"/>
    <property type="match status" value="1"/>
</dbReference>
<dbReference type="PROSITE" id="PS50191">
    <property type="entry name" value="CRAL_TRIO"/>
    <property type="match status" value="1"/>
</dbReference>
<comment type="caution">
    <text evidence="2">The sequence shown here is derived from an EMBL/GenBank/DDBJ whole genome shotgun (WGS) entry which is preliminary data.</text>
</comment>
<sequence length="495" mass="55791">MGKKDQKEKERVEAVLELLRKQAPLTVKQVGVFVSFTVSDECGYCSPVSVAFIVSFLALKKESHWNLCFRFCLEWRRSEKFCNNACVERFLRAKGDSVRKAAKHLRACLSWRESIGTEHLIADEFSAELAEGVAYVAGHDEESRPVMIFRIKQDYQKFHSQKLFTRLLVFTLEVAIQTMPRNVEQFVLLFDAVAHVARAGVPCVGEPAVSEIFSEIARLALQMSMSIRENGRECRAEYYPGRLHKAFVIDPPSLFSYLWKGVRPFLELSPATMVVASLDFEESLEFNDFSSYPRASSLRFDPSSIPSTAKIGSCSSSRFSFTVSHHFDSLKPWYLSLADTSGSKVGPTSPSPSMLGPALISPLNARSLSFASPAARTPRGGIYGGSASRPAKKSLFASTPLLERTNYGKNDAMSINHPRTPRPSFLQSPALFFRKECHVSRADKSRESFLPFLKFYRRPYDEMIYRSKMRPPLGGLISIVSPQLKRRHMSVSQRF</sequence>
<protein>
    <submittedName>
        <fullName evidence="2">Phosphatidylinositol transfer protein PDR17</fullName>
    </submittedName>
</protein>
<reference evidence="2 3" key="1">
    <citation type="journal article" date="2018" name="PLoS Genet.">
        <title>Population sequencing reveals clonal diversity and ancestral inbreeding in the grapevine cultivar Chardonnay.</title>
        <authorList>
            <person name="Roach M.J."/>
            <person name="Johnson D.L."/>
            <person name="Bohlmann J."/>
            <person name="van Vuuren H.J."/>
            <person name="Jones S.J."/>
            <person name="Pretorius I.S."/>
            <person name="Schmidt S.A."/>
            <person name="Borneman A.R."/>
        </authorList>
    </citation>
    <scope>NUCLEOTIDE SEQUENCE [LARGE SCALE GENOMIC DNA]</scope>
    <source>
        <strain evidence="3">cv. Chardonnay</strain>
        <tissue evidence="2">Leaf</tissue>
    </source>
</reference>
<dbReference type="SUPFAM" id="SSF46938">
    <property type="entry name" value="CRAL/TRIO N-terminal domain"/>
    <property type="match status" value="1"/>
</dbReference>
<dbReference type="Pfam" id="PF00650">
    <property type="entry name" value="CRAL_TRIO"/>
    <property type="match status" value="2"/>
</dbReference>
<feature type="domain" description="CRAL-TRIO" evidence="1">
    <location>
        <begin position="122"/>
        <end position="293"/>
    </location>
</feature>
<dbReference type="InterPro" id="IPR001251">
    <property type="entry name" value="CRAL-TRIO_dom"/>
</dbReference>
<dbReference type="PANTHER" id="PTHR47104">
    <property type="entry name" value="SEC14P-LIKE PHOSPHATIDYLINOSITOL TRANSFER FAMILY PROTEIN"/>
    <property type="match status" value="1"/>
</dbReference>
<dbReference type="SUPFAM" id="SSF52087">
    <property type="entry name" value="CRAL/TRIO domain"/>
    <property type="match status" value="2"/>
</dbReference>
<dbReference type="SMART" id="SM00516">
    <property type="entry name" value="SEC14"/>
    <property type="match status" value="1"/>
</dbReference>
<evidence type="ECO:0000259" key="1">
    <source>
        <dbReference type="PROSITE" id="PS50191"/>
    </source>
</evidence>
<dbReference type="Proteomes" id="UP000288805">
    <property type="component" value="Unassembled WGS sequence"/>
</dbReference>
<evidence type="ECO:0000313" key="3">
    <source>
        <dbReference type="Proteomes" id="UP000288805"/>
    </source>
</evidence>
<gene>
    <name evidence="2" type="primary">PDR17</name>
    <name evidence="2" type="ORF">CK203_001258</name>
</gene>
<organism evidence="2 3">
    <name type="scientific">Vitis vinifera</name>
    <name type="common">Grape</name>
    <dbReference type="NCBI Taxonomy" id="29760"/>
    <lineage>
        <taxon>Eukaryota</taxon>
        <taxon>Viridiplantae</taxon>
        <taxon>Streptophyta</taxon>
        <taxon>Embryophyta</taxon>
        <taxon>Tracheophyta</taxon>
        <taxon>Spermatophyta</taxon>
        <taxon>Magnoliopsida</taxon>
        <taxon>eudicotyledons</taxon>
        <taxon>Gunneridae</taxon>
        <taxon>Pentapetalae</taxon>
        <taxon>rosids</taxon>
        <taxon>Vitales</taxon>
        <taxon>Vitaceae</taxon>
        <taxon>Viteae</taxon>
        <taxon>Vitis</taxon>
    </lineage>
</organism>
<dbReference type="InterPro" id="IPR036273">
    <property type="entry name" value="CRAL/TRIO_N_dom_sf"/>
</dbReference>
<name>A0A438KM79_VITVI</name>
<dbReference type="EMBL" id="QGNW01000004">
    <property type="protein sequence ID" value="RVX22305.1"/>
    <property type="molecule type" value="Genomic_DNA"/>
</dbReference>
<dbReference type="AlphaFoldDB" id="A0A438KM79"/>